<reference evidence="2" key="1">
    <citation type="submission" date="2008-01" db="EMBL/GenBank/DDBJ databases">
        <title>Complete sequence of chromosome of Caulobacter sp. K31.</title>
        <authorList>
            <consortium name="US DOE Joint Genome Institute"/>
            <person name="Copeland A."/>
            <person name="Lucas S."/>
            <person name="Lapidus A."/>
            <person name="Barry K."/>
            <person name="Glavina del Rio T."/>
            <person name="Dalin E."/>
            <person name="Tice H."/>
            <person name="Pitluck S."/>
            <person name="Bruce D."/>
            <person name="Goodwin L."/>
            <person name="Thompson L.S."/>
            <person name="Brettin T."/>
            <person name="Detter J.C."/>
            <person name="Han C."/>
            <person name="Schmutz J."/>
            <person name="Larimer F."/>
            <person name="Land M."/>
            <person name="Hauser L."/>
            <person name="Kyrpides N."/>
            <person name="Kim E."/>
            <person name="Stephens C."/>
            <person name="Richardson P."/>
        </authorList>
    </citation>
    <scope>NUCLEOTIDE SEQUENCE [LARGE SCALE GENOMIC DNA]</scope>
    <source>
        <strain evidence="2">K31</strain>
    </source>
</reference>
<gene>
    <name evidence="2" type="ordered locus">Caul_0570</name>
</gene>
<dbReference type="OrthoDB" id="9808046at2"/>
<protein>
    <submittedName>
        <fullName evidence="2">Beta-lactamase</fullName>
    </submittedName>
</protein>
<organism evidence="2">
    <name type="scientific">Caulobacter sp. (strain K31)</name>
    <dbReference type="NCBI Taxonomy" id="366602"/>
    <lineage>
        <taxon>Bacteria</taxon>
        <taxon>Pseudomonadati</taxon>
        <taxon>Pseudomonadota</taxon>
        <taxon>Alphaproteobacteria</taxon>
        <taxon>Caulobacterales</taxon>
        <taxon>Caulobacteraceae</taxon>
        <taxon>Caulobacter</taxon>
    </lineage>
</organism>
<evidence type="ECO:0000313" key="2">
    <source>
        <dbReference type="EMBL" id="ABZ69703.1"/>
    </source>
</evidence>
<dbReference type="SUPFAM" id="SSF56601">
    <property type="entry name" value="beta-lactamase/transpeptidase-like"/>
    <property type="match status" value="1"/>
</dbReference>
<dbReference type="Gene3D" id="3.40.710.10">
    <property type="entry name" value="DD-peptidase/beta-lactamase superfamily"/>
    <property type="match status" value="1"/>
</dbReference>
<dbReference type="PANTHER" id="PTHR43283">
    <property type="entry name" value="BETA-LACTAMASE-RELATED"/>
    <property type="match status" value="1"/>
</dbReference>
<dbReference type="MEROPS" id="S12.950"/>
<dbReference type="eggNOG" id="COG1680">
    <property type="taxonomic scope" value="Bacteria"/>
</dbReference>
<accession>B0T7G5</accession>
<feature type="domain" description="Beta-lactamase-related" evidence="1">
    <location>
        <begin position="58"/>
        <end position="423"/>
    </location>
</feature>
<dbReference type="PANTHER" id="PTHR43283:SF3">
    <property type="entry name" value="BETA-LACTAMASE FAMILY PROTEIN (AFU_ORTHOLOGUE AFUA_5G07500)"/>
    <property type="match status" value="1"/>
</dbReference>
<dbReference type="InterPro" id="IPR006311">
    <property type="entry name" value="TAT_signal"/>
</dbReference>
<dbReference type="InterPro" id="IPR001466">
    <property type="entry name" value="Beta-lactam-related"/>
</dbReference>
<dbReference type="KEGG" id="cak:Caul_0570"/>
<evidence type="ECO:0000259" key="1">
    <source>
        <dbReference type="Pfam" id="PF00144"/>
    </source>
</evidence>
<dbReference type="EMBL" id="CP000927">
    <property type="protein sequence ID" value="ABZ69703.1"/>
    <property type="molecule type" value="Genomic_DNA"/>
</dbReference>
<proteinExistence type="predicted"/>
<dbReference type="STRING" id="366602.Caul_0570"/>
<dbReference type="AlphaFoldDB" id="B0T7G5"/>
<dbReference type="InterPro" id="IPR050789">
    <property type="entry name" value="Diverse_Enzym_Activities"/>
</dbReference>
<sequence precursor="true">MHEVHIGRRQLLGAGLGLAVGMAAPEVWAQARRPATFDWTLHAPEEVGMTRAGLDGVKAAMQKHIDNGDLTGAVTAIARRNKLVYFEAQGVRDIETGEPIRKDDIFRMMSSTKPTTGVAVMMMLEEGKLSLDDKVSRFIPEFRNPKVAVVAEGADTPRDAGLTGSYVIDQVKLVPATREITIKDLLTHTSGLSSRGNGAYVNQVRHLPDDTLASYAARLGSAALDFQPGSRWEYSAVDGIDMLLRIVEIVSKTPADAFMRERVFEPLGMRDTHYNLPPAKADRLLKFYGKENGQWQRQHPYFGNGPTKWVSGSSGLLSTAHDFLLFHQMLLNQGELNGARLLKPQSIAMMSTNHTGDLFHGVNGKVNGLGFGLTVQITRDPVAADSGRLPGAFGWYGAYGTTTWTDPADEMTVTMLVQQTVPSVTPDFEHAIRRAVVA</sequence>
<dbReference type="PROSITE" id="PS51318">
    <property type="entry name" value="TAT"/>
    <property type="match status" value="1"/>
</dbReference>
<dbReference type="InterPro" id="IPR012338">
    <property type="entry name" value="Beta-lactam/transpept-like"/>
</dbReference>
<dbReference type="HOGENOM" id="CLU_020027_11_2_5"/>
<dbReference type="Pfam" id="PF00144">
    <property type="entry name" value="Beta-lactamase"/>
    <property type="match status" value="1"/>
</dbReference>
<name>B0T7G5_CAUSK</name>